<gene>
    <name evidence="3" type="ORF">COO92_06755</name>
</gene>
<dbReference type="InterPro" id="IPR036390">
    <property type="entry name" value="WH_DNA-bd_sf"/>
</dbReference>
<evidence type="ECO:0000313" key="4">
    <source>
        <dbReference type="Proteomes" id="UP000233332"/>
    </source>
</evidence>
<feature type="domain" description="HTH marR-type" evidence="2">
    <location>
        <begin position="25"/>
        <end position="155"/>
    </location>
</feature>
<keyword evidence="4" id="KW-1185">Reference proteome</keyword>
<evidence type="ECO:0000259" key="2">
    <source>
        <dbReference type="PROSITE" id="PS50995"/>
    </source>
</evidence>
<dbReference type="PRINTS" id="PR00598">
    <property type="entry name" value="HTHMARR"/>
</dbReference>
<evidence type="ECO:0000256" key="1">
    <source>
        <dbReference type="SAM" id="MobiDB-lite"/>
    </source>
</evidence>
<feature type="compositionally biased region" description="Low complexity" evidence="1">
    <location>
        <begin position="1"/>
        <end position="21"/>
    </location>
</feature>
<dbReference type="PANTHER" id="PTHR33164:SF57">
    <property type="entry name" value="MARR-FAMILY TRANSCRIPTIONAL REGULATOR"/>
    <property type="match status" value="1"/>
</dbReference>
<proteinExistence type="predicted"/>
<organism evidence="3 4">
    <name type="scientific">Thalassospira lohafexi</name>
    <dbReference type="NCBI Taxonomy" id="744227"/>
    <lineage>
        <taxon>Bacteria</taxon>
        <taxon>Pseudomonadati</taxon>
        <taxon>Pseudomonadota</taxon>
        <taxon>Alphaproteobacteria</taxon>
        <taxon>Rhodospirillales</taxon>
        <taxon>Thalassospiraceae</taxon>
        <taxon>Thalassospira</taxon>
    </lineage>
</organism>
<dbReference type="SMART" id="SM00347">
    <property type="entry name" value="HTH_MARR"/>
    <property type="match status" value="1"/>
</dbReference>
<dbReference type="InterPro" id="IPR036388">
    <property type="entry name" value="WH-like_DNA-bd_sf"/>
</dbReference>
<dbReference type="Proteomes" id="UP000233332">
    <property type="component" value="Unassembled WGS sequence"/>
</dbReference>
<dbReference type="InterPro" id="IPR000835">
    <property type="entry name" value="HTH_MarR-typ"/>
</dbReference>
<dbReference type="SUPFAM" id="SSF46785">
    <property type="entry name" value="Winged helix' DNA-binding domain"/>
    <property type="match status" value="1"/>
</dbReference>
<dbReference type="InterPro" id="IPR039422">
    <property type="entry name" value="MarR/SlyA-like"/>
</dbReference>
<comment type="caution">
    <text evidence="3">The sequence shown here is derived from an EMBL/GenBank/DDBJ whole genome shotgun (WGS) entry which is preliminary data.</text>
</comment>
<protein>
    <submittedName>
        <fullName evidence="3">Transcriptional regulator</fullName>
    </submittedName>
</protein>
<dbReference type="AlphaFoldDB" id="A0A2N3LAA0"/>
<accession>A0A2N3LAA0</accession>
<dbReference type="PANTHER" id="PTHR33164">
    <property type="entry name" value="TRANSCRIPTIONAL REGULATOR, MARR FAMILY"/>
    <property type="match status" value="1"/>
</dbReference>
<dbReference type="GO" id="GO:0003700">
    <property type="term" value="F:DNA-binding transcription factor activity"/>
    <property type="evidence" value="ECO:0007669"/>
    <property type="project" value="InterPro"/>
</dbReference>
<reference evidence="3 4" key="1">
    <citation type="submission" date="2017-09" db="EMBL/GenBank/DDBJ databases">
        <title>Biodiversity and function of Thalassospira species in the particle-attached aromatic-hydrocarbon-degrading consortia from the surface seawater of the China South Sea.</title>
        <authorList>
            <person name="Dong C."/>
            <person name="Lai Q."/>
            <person name="Shao Z."/>
        </authorList>
    </citation>
    <scope>NUCLEOTIDE SEQUENCE [LARGE SCALE GENOMIC DNA]</scope>
    <source>
        <strain evidence="3 4">139Z-12</strain>
    </source>
</reference>
<sequence>MTTDPNAPTASTAPNAPNDPAHVPGETLHRLIHAYKRTTMNAMQAADMPMPMSHKRVLKWIIKLPGITAQQMAEKSGQDKGRITRLIKEIENEGLIERRPHPEDRRSQTLHLTPAGDTLMTEFRSVEQDVRTRMTRGLTPQQIQTFVEIANLMADNLENPNCKKTVQPDE</sequence>
<evidence type="ECO:0000313" key="3">
    <source>
        <dbReference type="EMBL" id="PKR59712.1"/>
    </source>
</evidence>
<dbReference type="EMBL" id="NXGX01000002">
    <property type="protein sequence ID" value="PKR59712.1"/>
    <property type="molecule type" value="Genomic_DNA"/>
</dbReference>
<dbReference type="RefSeq" id="WP_101300822.1">
    <property type="nucleotide sequence ID" value="NZ_NXGX01000002.1"/>
</dbReference>
<feature type="region of interest" description="Disordered" evidence="1">
    <location>
        <begin position="1"/>
        <end position="24"/>
    </location>
</feature>
<dbReference type="GO" id="GO:0006950">
    <property type="term" value="P:response to stress"/>
    <property type="evidence" value="ECO:0007669"/>
    <property type="project" value="TreeGrafter"/>
</dbReference>
<dbReference type="Gene3D" id="1.10.10.10">
    <property type="entry name" value="Winged helix-like DNA-binding domain superfamily/Winged helix DNA-binding domain"/>
    <property type="match status" value="1"/>
</dbReference>
<dbReference type="PROSITE" id="PS50995">
    <property type="entry name" value="HTH_MARR_2"/>
    <property type="match status" value="1"/>
</dbReference>
<dbReference type="Pfam" id="PF12802">
    <property type="entry name" value="MarR_2"/>
    <property type="match status" value="1"/>
</dbReference>
<name>A0A2N3LAA0_9PROT</name>